<evidence type="ECO:0000313" key="3">
    <source>
        <dbReference type="EMBL" id="KAK0617123.1"/>
    </source>
</evidence>
<proteinExistence type="predicted"/>
<keyword evidence="2" id="KW-0812">Transmembrane</keyword>
<reference evidence="3" key="1">
    <citation type="submission" date="2023-06" db="EMBL/GenBank/DDBJ databases">
        <title>Genome-scale phylogeny and comparative genomics of the fungal order Sordariales.</title>
        <authorList>
            <consortium name="Lawrence Berkeley National Laboratory"/>
            <person name="Hensen N."/>
            <person name="Bonometti L."/>
            <person name="Westerberg I."/>
            <person name="Brannstrom I.O."/>
            <person name="Guillou S."/>
            <person name="Cros-Aarteil S."/>
            <person name="Calhoun S."/>
            <person name="Haridas S."/>
            <person name="Kuo A."/>
            <person name="Mondo S."/>
            <person name="Pangilinan J."/>
            <person name="Riley R."/>
            <person name="Labutti K."/>
            <person name="Andreopoulos B."/>
            <person name="Lipzen A."/>
            <person name="Chen C."/>
            <person name="Yanf M."/>
            <person name="Daum C."/>
            <person name="Ng V."/>
            <person name="Clum A."/>
            <person name="Steindorff A."/>
            <person name="Ohm R."/>
            <person name="Martin F."/>
            <person name="Silar P."/>
            <person name="Natvig D."/>
            <person name="Lalanne C."/>
            <person name="Gautier V."/>
            <person name="Ament-Velasquez S.L."/>
            <person name="Kruys A."/>
            <person name="Hutchinson M.I."/>
            <person name="Powell A.J."/>
            <person name="Barry K."/>
            <person name="Miller A.N."/>
            <person name="Grigoriev I.V."/>
            <person name="Debuchy R."/>
            <person name="Gladieux P."/>
            <person name="Thoren M.H."/>
            <person name="Johannesson H."/>
        </authorList>
    </citation>
    <scope>NUCLEOTIDE SEQUENCE</scope>
    <source>
        <strain evidence="3">CBS 606.72</strain>
    </source>
</reference>
<dbReference type="Proteomes" id="UP001175000">
    <property type="component" value="Unassembled WGS sequence"/>
</dbReference>
<feature type="region of interest" description="Disordered" evidence="1">
    <location>
        <begin position="267"/>
        <end position="383"/>
    </location>
</feature>
<name>A0AA40BXC4_9PEZI</name>
<keyword evidence="2" id="KW-1133">Transmembrane helix</keyword>
<feature type="transmembrane region" description="Helical" evidence="2">
    <location>
        <begin position="208"/>
        <end position="228"/>
    </location>
</feature>
<accession>A0AA40BXC4</accession>
<evidence type="ECO:0000256" key="1">
    <source>
        <dbReference type="SAM" id="MobiDB-lite"/>
    </source>
</evidence>
<feature type="transmembrane region" description="Helical" evidence="2">
    <location>
        <begin position="65"/>
        <end position="82"/>
    </location>
</feature>
<feature type="compositionally biased region" description="Low complexity" evidence="1">
    <location>
        <begin position="267"/>
        <end position="285"/>
    </location>
</feature>
<feature type="compositionally biased region" description="Low complexity" evidence="1">
    <location>
        <begin position="297"/>
        <end position="308"/>
    </location>
</feature>
<evidence type="ECO:0000313" key="4">
    <source>
        <dbReference type="Proteomes" id="UP001175000"/>
    </source>
</evidence>
<feature type="compositionally biased region" description="Low complexity" evidence="1">
    <location>
        <begin position="360"/>
        <end position="372"/>
    </location>
</feature>
<comment type="caution">
    <text evidence="3">The sequence shown here is derived from an EMBL/GenBank/DDBJ whole genome shotgun (WGS) entry which is preliminary data.</text>
</comment>
<dbReference type="EMBL" id="JAULSU010000005">
    <property type="protein sequence ID" value="KAK0617123.1"/>
    <property type="molecule type" value="Genomic_DNA"/>
</dbReference>
<gene>
    <name evidence="3" type="ORF">B0T14DRAFT_568663</name>
</gene>
<dbReference type="AlphaFoldDB" id="A0AA40BXC4"/>
<evidence type="ECO:0000256" key="2">
    <source>
        <dbReference type="SAM" id="Phobius"/>
    </source>
</evidence>
<sequence>MPSLIDRLFRHPRDRVARRLRQRCSRRNVSCGRLPIHEGENVVNEKRCNRKPVPWLSVFSMANRVWQFVASLVLYGIYVFLLCSERTEGAVEATRREAIEGLAPVMSLYQSSVLLVSCLLRKEKSRETRGWRFVSIMMIVGDLLMMRLSLSKMNILSSAGALGECDPAEQNFVKSLLKNGAAMAYHRLGWGDAGQEDIDILCCLPKTVYLLCGIAIFSYTFSILFTALQLQRHWPGNAPALRSGHVEEAIPDRSQHVQLVFVPRPSFAASRPSSTTPRPSETVEPTPEPIAPVQTFRATRQSMSTTRSTSEDLPRYTNEVDTPYPEMPVRSSMETTSSFNPDLYLISDGFRPAPELPTYSSGPPSFRGRPPSYASRPSSIRNV</sequence>
<keyword evidence="2" id="KW-0472">Membrane</keyword>
<organism evidence="3 4">
    <name type="scientific">Immersiella caudata</name>
    <dbReference type="NCBI Taxonomy" id="314043"/>
    <lineage>
        <taxon>Eukaryota</taxon>
        <taxon>Fungi</taxon>
        <taxon>Dikarya</taxon>
        <taxon>Ascomycota</taxon>
        <taxon>Pezizomycotina</taxon>
        <taxon>Sordariomycetes</taxon>
        <taxon>Sordariomycetidae</taxon>
        <taxon>Sordariales</taxon>
        <taxon>Lasiosphaeriaceae</taxon>
        <taxon>Immersiella</taxon>
    </lineage>
</organism>
<protein>
    <submittedName>
        <fullName evidence="3">Uncharacterized protein</fullName>
    </submittedName>
</protein>
<keyword evidence="4" id="KW-1185">Reference proteome</keyword>